<feature type="domain" description="Protein kinase" evidence="11">
    <location>
        <begin position="22"/>
        <end position="301"/>
    </location>
</feature>
<dbReference type="PROSITE" id="PS00108">
    <property type="entry name" value="PROTEIN_KINASE_ST"/>
    <property type="match status" value="1"/>
</dbReference>
<dbReference type="GO" id="GO:0004707">
    <property type="term" value="F:MAP kinase activity"/>
    <property type="evidence" value="ECO:0007669"/>
    <property type="project" value="UniProtKB-EC"/>
</dbReference>
<dbReference type="AlphaFoldDB" id="A0A0F7TDI0"/>
<comment type="similarity">
    <text evidence="7 10">Belongs to the protein kinase superfamily. Ser/Thr protein kinase family. MAP kinase subfamily.</text>
</comment>
<dbReference type="SMART" id="SM00220">
    <property type="entry name" value="S_TKc"/>
    <property type="match status" value="1"/>
</dbReference>
<evidence type="ECO:0000256" key="10">
    <source>
        <dbReference type="RuleBase" id="RU361165"/>
    </source>
</evidence>
<keyword evidence="10" id="KW-0460">Magnesium</keyword>
<keyword evidence="2 9" id="KW-0723">Serine/threonine-protein kinase</keyword>
<dbReference type="FunFam" id="3.30.200.20:FF:000046">
    <property type="entry name" value="Mitogen-activated protein kinase"/>
    <property type="match status" value="1"/>
</dbReference>
<gene>
    <name evidence="12" type="ORF">PMG11_00846</name>
</gene>
<comment type="catalytic activity">
    <reaction evidence="10">
        <text>L-threonyl-[protein] + ATP = O-phospho-L-threonyl-[protein] + ADP + H(+)</text>
        <dbReference type="Rhea" id="RHEA:46608"/>
        <dbReference type="Rhea" id="RHEA-COMP:11060"/>
        <dbReference type="Rhea" id="RHEA-COMP:11605"/>
        <dbReference type="ChEBI" id="CHEBI:15378"/>
        <dbReference type="ChEBI" id="CHEBI:30013"/>
        <dbReference type="ChEBI" id="CHEBI:30616"/>
        <dbReference type="ChEBI" id="CHEBI:61977"/>
        <dbReference type="ChEBI" id="CHEBI:456216"/>
        <dbReference type="EC" id="2.7.11.24"/>
    </reaction>
</comment>
<keyword evidence="6 8" id="KW-0067">ATP-binding</keyword>
<dbReference type="GO" id="GO:0005524">
    <property type="term" value="F:ATP binding"/>
    <property type="evidence" value="ECO:0007669"/>
    <property type="project" value="UniProtKB-UniRule"/>
</dbReference>
<proteinExistence type="inferred from homology"/>
<evidence type="ECO:0000256" key="2">
    <source>
        <dbReference type="ARBA" id="ARBA00022527"/>
    </source>
</evidence>
<dbReference type="Gene3D" id="3.30.200.20">
    <property type="entry name" value="Phosphorylase Kinase, domain 1"/>
    <property type="match status" value="1"/>
</dbReference>
<evidence type="ECO:0000256" key="5">
    <source>
        <dbReference type="ARBA" id="ARBA00022777"/>
    </source>
</evidence>
<evidence type="ECO:0000256" key="4">
    <source>
        <dbReference type="ARBA" id="ARBA00022741"/>
    </source>
</evidence>
<organism evidence="12 13">
    <name type="scientific">Penicillium brasilianum</name>
    <dbReference type="NCBI Taxonomy" id="104259"/>
    <lineage>
        <taxon>Eukaryota</taxon>
        <taxon>Fungi</taxon>
        <taxon>Dikarya</taxon>
        <taxon>Ascomycota</taxon>
        <taxon>Pezizomycotina</taxon>
        <taxon>Eurotiomycetes</taxon>
        <taxon>Eurotiomycetidae</taxon>
        <taxon>Eurotiales</taxon>
        <taxon>Aspergillaceae</taxon>
        <taxon>Penicillium</taxon>
    </lineage>
</organism>
<dbReference type="PROSITE" id="PS00107">
    <property type="entry name" value="PROTEIN_KINASE_ATP"/>
    <property type="match status" value="1"/>
</dbReference>
<dbReference type="InterPro" id="IPR008271">
    <property type="entry name" value="Ser/Thr_kinase_AS"/>
</dbReference>
<dbReference type="InterPro" id="IPR050117">
    <property type="entry name" value="MAPK"/>
</dbReference>
<evidence type="ECO:0000259" key="11">
    <source>
        <dbReference type="PROSITE" id="PS50011"/>
    </source>
</evidence>
<keyword evidence="3 10" id="KW-0808">Transferase</keyword>
<evidence type="ECO:0000256" key="6">
    <source>
        <dbReference type="ARBA" id="ARBA00022840"/>
    </source>
</evidence>
<evidence type="ECO:0000256" key="1">
    <source>
        <dbReference type="ARBA" id="ARBA00001946"/>
    </source>
</evidence>
<dbReference type="PROSITE" id="PS01351">
    <property type="entry name" value="MAPK"/>
    <property type="match status" value="1"/>
</dbReference>
<keyword evidence="5 10" id="KW-0418">Kinase</keyword>
<protein>
    <recommendedName>
        <fullName evidence="10">Mitogen-activated protein kinase</fullName>
        <ecNumber evidence="10">2.7.11.24</ecNumber>
    </recommendedName>
</protein>
<keyword evidence="4 8" id="KW-0547">Nucleotide-binding</keyword>
<name>A0A0F7TDI0_PENBI</name>
<dbReference type="Proteomes" id="UP000042958">
    <property type="component" value="Unassembled WGS sequence"/>
</dbReference>
<accession>A0A0F7TDI0</accession>
<dbReference type="Pfam" id="PF00069">
    <property type="entry name" value="Pkinase"/>
    <property type="match status" value="1"/>
</dbReference>
<dbReference type="FunFam" id="1.10.510.10:FF:000049">
    <property type="entry name" value="Mitogen-activated protein kinase"/>
    <property type="match status" value="1"/>
</dbReference>
<evidence type="ECO:0000313" key="13">
    <source>
        <dbReference type="Proteomes" id="UP000042958"/>
    </source>
</evidence>
<dbReference type="InterPro" id="IPR017441">
    <property type="entry name" value="Protein_kinase_ATP_BS"/>
</dbReference>
<feature type="binding site" evidence="8">
    <location>
        <position position="52"/>
    </location>
    <ligand>
        <name>ATP</name>
        <dbReference type="ChEBI" id="CHEBI:30616"/>
    </ligand>
</feature>
<dbReference type="EMBL" id="CDHK01000001">
    <property type="protein sequence ID" value="CEJ54540.1"/>
    <property type="molecule type" value="Genomic_DNA"/>
</dbReference>
<dbReference type="STRING" id="104259.A0A0F7TDI0"/>
<dbReference type="PROSITE" id="PS50011">
    <property type="entry name" value="PROTEIN_KINASE_DOM"/>
    <property type="match status" value="1"/>
</dbReference>
<dbReference type="InterPro" id="IPR011009">
    <property type="entry name" value="Kinase-like_dom_sf"/>
</dbReference>
<evidence type="ECO:0000256" key="3">
    <source>
        <dbReference type="ARBA" id="ARBA00022679"/>
    </source>
</evidence>
<keyword evidence="13" id="KW-1185">Reference proteome</keyword>
<dbReference type="InterPro" id="IPR003527">
    <property type="entry name" value="MAP_kinase_CS"/>
</dbReference>
<evidence type="ECO:0000256" key="8">
    <source>
        <dbReference type="PROSITE-ProRule" id="PRU10141"/>
    </source>
</evidence>
<evidence type="ECO:0000313" key="12">
    <source>
        <dbReference type="EMBL" id="CEJ54540.1"/>
    </source>
</evidence>
<reference evidence="12" key="1">
    <citation type="submission" date="2014-11" db="EMBL/GenBank/DDBJ databases">
        <authorList>
            <person name="Zhu J."/>
            <person name="Qi W."/>
            <person name="Song R."/>
        </authorList>
    </citation>
    <scope>NUCLEOTIDE SEQUENCE [LARGE SCALE GENOMIC DNA]</scope>
</reference>
<sequence>MYDPGIKAHQVSGCTFDLTGRYEKPQLVGMGTHSVVCACTDILTKEGVAIKKISKPFNSKIDAKQTVREVKLLRHLSHENVISLRDIFVSPLDDIYIVTELLSTDLAQIIRSRPMENQFVQYFFYQIMRALKYIHSAGVVHRDLKPSNILIDENCDLKICDFGLARTVDPRMTGYVTTRFYRAPETMLTWQKYNVEVDMWSAGCILAEMIEGSPLFPGRNHTDQFLVISDLLGSIPHDVIKAICSKSTSEYISGLPERVKIPFAKKIKKAFPEALDILGKLLVWDPKKRITAEAALSHPYLSPYHYPSDEPVADQSFDWSIIDADHPLDTWKSLVYFEILDHFGGALATEPSPESSPR</sequence>
<dbReference type="InterPro" id="IPR000719">
    <property type="entry name" value="Prot_kinase_dom"/>
</dbReference>
<evidence type="ECO:0000256" key="7">
    <source>
        <dbReference type="ARBA" id="ARBA00061056"/>
    </source>
</evidence>
<dbReference type="PANTHER" id="PTHR24055">
    <property type="entry name" value="MITOGEN-ACTIVATED PROTEIN KINASE"/>
    <property type="match status" value="1"/>
</dbReference>
<dbReference type="OrthoDB" id="28397at2759"/>
<dbReference type="Gene3D" id="1.10.510.10">
    <property type="entry name" value="Transferase(Phosphotransferase) domain 1"/>
    <property type="match status" value="1"/>
</dbReference>
<comment type="activity regulation">
    <text evidence="10">Activated by threonine and tyrosine phosphorylation.</text>
</comment>
<dbReference type="EC" id="2.7.11.24" evidence="10"/>
<evidence type="ECO:0000256" key="9">
    <source>
        <dbReference type="RuleBase" id="RU000304"/>
    </source>
</evidence>
<dbReference type="SUPFAM" id="SSF56112">
    <property type="entry name" value="Protein kinase-like (PK-like)"/>
    <property type="match status" value="1"/>
</dbReference>
<comment type="cofactor">
    <cofactor evidence="1 10">
        <name>Mg(2+)</name>
        <dbReference type="ChEBI" id="CHEBI:18420"/>
    </cofactor>
</comment>